<dbReference type="SUPFAM" id="SSF51445">
    <property type="entry name" value="(Trans)glycosidases"/>
    <property type="match status" value="1"/>
</dbReference>
<organism evidence="2 3">
    <name type="scientific">Tritrichomonas musculus</name>
    <dbReference type="NCBI Taxonomy" id="1915356"/>
    <lineage>
        <taxon>Eukaryota</taxon>
        <taxon>Metamonada</taxon>
        <taxon>Parabasalia</taxon>
        <taxon>Tritrichomonadida</taxon>
        <taxon>Tritrichomonadidae</taxon>
        <taxon>Tritrichomonas</taxon>
    </lineage>
</organism>
<dbReference type="Gene3D" id="3.20.20.300">
    <property type="entry name" value="Glycoside hydrolase, family 3, N-terminal domain"/>
    <property type="match status" value="1"/>
</dbReference>
<gene>
    <name evidence="2" type="ORF">M9Y10_027743</name>
</gene>
<accession>A0ABR2H419</accession>
<dbReference type="InterPro" id="IPR017853">
    <property type="entry name" value="GH"/>
</dbReference>
<evidence type="ECO:0000256" key="1">
    <source>
        <dbReference type="ARBA" id="ARBA00022801"/>
    </source>
</evidence>
<protein>
    <submittedName>
        <fullName evidence="2">Uncharacterized protein</fullName>
    </submittedName>
</protein>
<keyword evidence="1" id="KW-0378">Hydrolase</keyword>
<proteinExistence type="predicted"/>
<evidence type="ECO:0000313" key="2">
    <source>
        <dbReference type="EMBL" id="KAK8840911.1"/>
    </source>
</evidence>
<keyword evidence="3" id="KW-1185">Reference proteome</keyword>
<comment type="caution">
    <text evidence="2">The sequence shown here is derived from an EMBL/GenBank/DDBJ whole genome shotgun (WGS) entry which is preliminary data.</text>
</comment>
<evidence type="ECO:0000313" key="3">
    <source>
        <dbReference type="Proteomes" id="UP001470230"/>
    </source>
</evidence>
<name>A0ABR2H419_9EUKA</name>
<dbReference type="EMBL" id="JAPFFF010000043">
    <property type="protein sequence ID" value="KAK8840911.1"/>
    <property type="molecule type" value="Genomic_DNA"/>
</dbReference>
<sequence>MTEIYLDPKQPVEACIKDLMSKLTVDEKVEQLVQLPGWTNPQPGQVPFMHGACPQAIKDQRVHSFGLLVKMQESQLKNKERHV</sequence>
<reference evidence="2 3" key="1">
    <citation type="submission" date="2024-04" db="EMBL/GenBank/DDBJ databases">
        <title>Tritrichomonas musculus Genome.</title>
        <authorList>
            <person name="Alves-Ferreira E."/>
            <person name="Grigg M."/>
            <person name="Lorenzi H."/>
            <person name="Galac M."/>
        </authorList>
    </citation>
    <scope>NUCLEOTIDE SEQUENCE [LARGE SCALE GENOMIC DNA]</scope>
    <source>
        <strain evidence="2 3">EAF2021</strain>
    </source>
</reference>
<dbReference type="Proteomes" id="UP001470230">
    <property type="component" value="Unassembled WGS sequence"/>
</dbReference>
<dbReference type="InterPro" id="IPR036962">
    <property type="entry name" value="Glyco_hydro_3_N_sf"/>
</dbReference>